<dbReference type="Pfam" id="PF00005">
    <property type="entry name" value="ABC_tran"/>
    <property type="match status" value="1"/>
</dbReference>
<evidence type="ECO:0000313" key="7">
    <source>
        <dbReference type="Proteomes" id="UP000593626"/>
    </source>
</evidence>
<gene>
    <name evidence="6" type="ORF">G8O30_07315</name>
</gene>
<evidence type="ECO:0000259" key="5">
    <source>
        <dbReference type="PROSITE" id="PS50893"/>
    </source>
</evidence>
<feature type="domain" description="ABC transporter" evidence="5">
    <location>
        <begin position="12"/>
        <end position="242"/>
    </location>
</feature>
<dbReference type="EMBL" id="CP049742">
    <property type="protein sequence ID" value="QPC48398.1"/>
    <property type="molecule type" value="Genomic_DNA"/>
</dbReference>
<keyword evidence="2" id="KW-0813">Transport</keyword>
<dbReference type="GO" id="GO:0016887">
    <property type="term" value="F:ATP hydrolysis activity"/>
    <property type="evidence" value="ECO:0007669"/>
    <property type="project" value="InterPro"/>
</dbReference>
<dbReference type="SMART" id="SM00382">
    <property type="entry name" value="AAA"/>
    <property type="match status" value="1"/>
</dbReference>
<comment type="similarity">
    <text evidence="1">Belongs to the ABC transporter superfamily.</text>
</comment>
<keyword evidence="3" id="KW-0547">Nucleotide-binding</keyword>
<dbReference type="FunFam" id="3.40.50.300:FF:000032">
    <property type="entry name" value="Export ABC transporter ATP-binding protein"/>
    <property type="match status" value="1"/>
</dbReference>
<evidence type="ECO:0000256" key="1">
    <source>
        <dbReference type="ARBA" id="ARBA00005417"/>
    </source>
</evidence>
<dbReference type="InterPro" id="IPR017911">
    <property type="entry name" value="MacB-like_ATP-bd"/>
</dbReference>
<evidence type="ECO:0000256" key="3">
    <source>
        <dbReference type="ARBA" id="ARBA00022741"/>
    </source>
</evidence>
<dbReference type="PROSITE" id="PS50893">
    <property type="entry name" value="ABC_TRANSPORTER_2"/>
    <property type="match status" value="1"/>
</dbReference>
<dbReference type="GO" id="GO:0005524">
    <property type="term" value="F:ATP binding"/>
    <property type="evidence" value="ECO:0007669"/>
    <property type="project" value="UniProtKB-KW"/>
</dbReference>
<dbReference type="PANTHER" id="PTHR42798:SF2">
    <property type="entry name" value="ABC TRANSPORTER ATP-BINDING PROTEIN MG467-RELATED"/>
    <property type="match status" value="1"/>
</dbReference>
<dbReference type="InterPro" id="IPR003439">
    <property type="entry name" value="ABC_transporter-like_ATP-bd"/>
</dbReference>
<organism evidence="6 7">
    <name type="scientific">Mangrovibacillus cuniculi</name>
    <dbReference type="NCBI Taxonomy" id="2593652"/>
    <lineage>
        <taxon>Bacteria</taxon>
        <taxon>Bacillati</taxon>
        <taxon>Bacillota</taxon>
        <taxon>Bacilli</taxon>
        <taxon>Bacillales</taxon>
        <taxon>Bacillaceae</taxon>
        <taxon>Mangrovibacillus</taxon>
    </lineage>
</organism>
<dbReference type="PANTHER" id="PTHR42798">
    <property type="entry name" value="LIPOPROTEIN-RELEASING SYSTEM ATP-BINDING PROTEIN LOLD"/>
    <property type="match status" value="1"/>
</dbReference>
<dbReference type="InterPro" id="IPR027417">
    <property type="entry name" value="P-loop_NTPase"/>
</dbReference>
<name>A0A7S8HGY7_9BACI</name>
<dbReference type="InterPro" id="IPR017871">
    <property type="entry name" value="ABC_transporter-like_CS"/>
</dbReference>
<sequence>MDIEWGNEIVTIHLKNVSKRYGEGELTVNALHDVSVDIPKGKITVILGPSGSGKSTLLNVIGGLDTISNGELSVFQQNITHLDEKKLTKYRKDYVGFIFQSYNLLSMLTVKENIEIGKELSSSPLQLDYVLEKVGMKDKADKFPHELSGGEQQRVAIARALVKNPTLLLCDEPTGALDEETGKAVLELLQDIQQQEGTTVILITHNPGIAAMAEVVIKMKSGKLASFEENANPIPAKEVKWV</sequence>
<dbReference type="CDD" id="cd03255">
    <property type="entry name" value="ABC_MJ0796_LolCDE_FtsE"/>
    <property type="match status" value="1"/>
</dbReference>
<reference evidence="6 7" key="1">
    <citation type="submission" date="2019-07" db="EMBL/GenBank/DDBJ databases">
        <title>Genome sequence of 2 isolates from Red Sea Mangroves.</title>
        <authorList>
            <person name="Sefrji F."/>
            <person name="Michoud G."/>
            <person name="Merlino G."/>
            <person name="Daffonchio D."/>
        </authorList>
    </citation>
    <scope>NUCLEOTIDE SEQUENCE [LARGE SCALE GENOMIC DNA]</scope>
    <source>
        <strain evidence="6 7">R1DC41</strain>
    </source>
</reference>
<dbReference type="GO" id="GO:0022857">
    <property type="term" value="F:transmembrane transporter activity"/>
    <property type="evidence" value="ECO:0007669"/>
    <property type="project" value="UniProtKB-ARBA"/>
</dbReference>
<protein>
    <submittedName>
        <fullName evidence="6">ABC transporter ATP-binding protein</fullName>
    </submittedName>
</protein>
<dbReference type="Proteomes" id="UP000593626">
    <property type="component" value="Chromosome"/>
</dbReference>
<dbReference type="AlphaFoldDB" id="A0A7S8HGY7"/>
<accession>A0A7S8HGY7</accession>
<evidence type="ECO:0000256" key="4">
    <source>
        <dbReference type="ARBA" id="ARBA00022840"/>
    </source>
</evidence>
<dbReference type="SUPFAM" id="SSF52540">
    <property type="entry name" value="P-loop containing nucleoside triphosphate hydrolases"/>
    <property type="match status" value="1"/>
</dbReference>
<dbReference type="InterPro" id="IPR003593">
    <property type="entry name" value="AAA+_ATPase"/>
</dbReference>
<evidence type="ECO:0000313" key="6">
    <source>
        <dbReference type="EMBL" id="QPC48398.1"/>
    </source>
</evidence>
<dbReference type="KEGG" id="mcui:G8O30_07315"/>
<dbReference type="Gene3D" id="3.40.50.300">
    <property type="entry name" value="P-loop containing nucleotide triphosphate hydrolases"/>
    <property type="match status" value="1"/>
</dbReference>
<dbReference type="PROSITE" id="PS00211">
    <property type="entry name" value="ABC_TRANSPORTER_1"/>
    <property type="match status" value="1"/>
</dbReference>
<keyword evidence="4 6" id="KW-0067">ATP-binding</keyword>
<keyword evidence="7" id="KW-1185">Reference proteome</keyword>
<proteinExistence type="inferred from homology"/>
<dbReference type="GO" id="GO:0098796">
    <property type="term" value="C:membrane protein complex"/>
    <property type="evidence" value="ECO:0007669"/>
    <property type="project" value="UniProtKB-ARBA"/>
</dbReference>
<evidence type="ECO:0000256" key="2">
    <source>
        <dbReference type="ARBA" id="ARBA00022448"/>
    </source>
</evidence>